<keyword evidence="2" id="KW-1185">Reference proteome</keyword>
<organism evidence="1 2">
    <name type="scientific">Diaporthe australafricana</name>
    <dbReference type="NCBI Taxonomy" id="127596"/>
    <lineage>
        <taxon>Eukaryota</taxon>
        <taxon>Fungi</taxon>
        <taxon>Dikarya</taxon>
        <taxon>Ascomycota</taxon>
        <taxon>Pezizomycotina</taxon>
        <taxon>Sordariomycetes</taxon>
        <taxon>Sordariomycetidae</taxon>
        <taxon>Diaporthales</taxon>
        <taxon>Diaporthaceae</taxon>
        <taxon>Diaporthe</taxon>
    </lineage>
</organism>
<dbReference type="EMBL" id="JAWRVE010000215">
    <property type="protein sequence ID" value="KAL1848680.1"/>
    <property type="molecule type" value="Genomic_DNA"/>
</dbReference>
<evidence type="ECO:0000313" key="2">
    <source>
        <dbReference type="Proteomes" id="UP001583177"/>
    </source>
</evidence>
<proteinExistence type="predicted"/>
<sequence>MDYCTTSEREKVREGDEQAINAVVSMLSSAIAPETASFMRHTSLQLYPEAMRRNPNTPAATSLREYHFMILMTNVATAFAKGRDQDFADDRVALGNLLDEECKHKPLGARFRRLMALWLQDNIYHSTSRIF</sequence>
<comment type="caution">
    <text evidence="1">The sequence shown here is derived from an EMBL/GenBank/DDBJ whole genome shotgun (WGS) entry which is preliminary data.</text>
</comment>
<accession>A0ABR3VYS9</accession>
<name>A0ABR3VYS9_9PEZI</name>
<gene>
    <name evidence="1" type="ORF">Daus18300_013550</name>
</gene>
<dbReference type="Proteomes" id="UP001583177">
    <property type="component" value="Unassembled WGS sequence"/>
</dbReference>
<protein>
    <submittedName>
        <fullName evidence="1">Uncharacterized protein</fullName>
    </submittedName>
</protein>
<evidence type="ECO:0000313" key="1">
    <source>
        <dbReference type="EMBL" id="KAL1848680.1"/>
    </source>
</evidence>
<reference evidence="1 2" key="1">
    <citation type="journal article" date="2024" name="IMA Fungus">
        <title>IMA Genome - F19 : A genome assembly and annotation guide to empower mycologists, including annotated draft genome sequences of Ceratocystis pirilliformis, Diaporthe australafricana, Fusarium ophioides, Paecilomyces lecythidis, and Sporothrix stenoceras.</title>
        <authorList>
            <person name="Aylward J."/>
            <person name="Wilson A.M."/>
            <person name="Visagie C.M."/>
            <person name="Spraker J."/>
            <person name="Barnes I."/>
            <person name="Buitendag C."/>
            <person name="Ceriani C."/>
            <person name="Del Mar Angel L."/>
            <person name="du Plessis D."/>
            <person name="Fuchs T."/>
            <person name="Gasser K."/>
            <person name="Kramer D."/>
            <person name="Li W."/>
            <person name="Munsamy K."/>
            <person name="Piso A."/>
            <person name="Price J.L."/>
            <person name="Sonnekus B."/>
            <person name="Thomas C."/>
            <person name="van der Nest A."/>
            <person name="van Dijk A."/>
            <person name="van Heerden A."/>
            <person name="van Vuuren N."/>
            <person name="Yilmaz N."/>
            <person name="Duong T.A."/>
            <person name="van der Merwe N.A."/>
            <person name="Wingfield M.J."/>
            <person name="Wingfield B.D."/>
        </authorList>
    </citation>
    <scope>NUCLEOTIDE SEQUENCE [LARGE SCALE GENOMIC DNA]</scope>
    <source>
        <strain evidence="1 2">CMW 18300</strain>
    </source>
</reference>